<evidence type="ECO:0000313" key="1">
    <source>
        <dbReference type="EMBL" id="MDR6528123.1"/>
    </source>
</evidence>
<accession>A0AAE4C3Z7</accession>
<protein>
    <recommendedName>
        <fullName evidence="3">DUF4198 domain-containing protein</fullName>
    </recommendedName>
</protein>
<evidence type="ECO:0008006" key="3">
    <source>
        <dbReference type="Google" id="ProtNLM"/>
    </source>
</evidence>
<proteinExistence type="predicted"/>
<evidence type="ECO:0000313" key="2">
    <source>
        <dbReference type="Proteomes" id="UP001184861"/>
    </source>
</evidence>
<comment type="caution">
    <text evidence="1">The sequence shown here is derived from an EMBL/GenBank/DDBJ whole genome shotgun (WGS) entry which is preliminary data.</text>
</comment>
<dbReference type="AlphaFoldDB" id="A0AAE4C3Z7"/>
<dbReference type="Proteomes" id="UP001184861">
    <property type="component" value="Unassembled WGS sequence"/>
</dbReference>
<organism evidence="1 2">
    <name type="scientific">Chryseobacterium rhizosphaerae</name>
    <dbReference type="NCBI Taxonomy" id="395937"/>
    <lineage>
        <taxon>Bacteria</taxon>
        <taxon>Pseudomonadati</taxon>
        <taxon>Bacteroidota</taxon>
        <taxon>Flavobacteriia</taxon>
        <taxon>Flavobacteriales</taxon>
        <taxon>Weeksellaceae</taxon>
        <taxon>Chryseobacterium group</taxon>
        <taxon>Chryseobacterium</taxon>
    </lineage>
</organism>
<sequence>MKKPISLLLFSMVFLFPQLIKASAYWMEIHGSGKVNEVVKIQVCYGFIDDLSERHRTNGPEFKEIQHFNFFILNDKGEKLKIELQPKEDHWEGSFTPDKEGTYRILGMNDQLPVLMRSKNSHENIRPIDFMCGAYNVGSHSANNMIPVQFMDIILQEKNGIYTVFPYRNLKPAEKGTLLRIFNPENWEKNILVNESQQVVFKPTMPGLYVIRQDWSDNTPGTFQGKAYGKIRYRNNYCLWID</sequence>
<gene>
    <name evidence="1" type="ORF">J2787_003542</name>
</gene>
<dbReference type="EMBL" id="JAVDQY010000004">
    <property type="protein sequence ID" value="MDR6528123.1"/>
    <property type="molecule type" value="Genomic_DNA"/>
</dbReference>
<name>A0AAE4C3Z7_9FLAO</name>
<dbReference type="RefSeq" id="WP_309947420.1">
    <property type="nucleotide sequence ID" value="NZ_JAVDQY010000004.1"/>
</dbReference>
<reference evidence="1" key="1">
    <citation type="submission" date="2023-07" db="EMBL/GenBank/DDBJ databases">
        <title>Sorghum-associated microbial communities from plants grown in Nebraska, USA.</title>
        <authorList>
            <person name="Schachtman D."/>
        </authorList>
    </citation>
    <scope>NUCLEOTIDE SEQUENCE</scope>
    <source>
        <strain evidence="1">DS2360</strain>
    </source>
</reference>